<gene>
    <name evidence="3" type="ORF">GALMADRAFT_140460</name>
</gene>
<dbReference type="Gene3D" id="3.40.970.10">
    <property type="entry name" value="Ribonuclease H1, N-terminal domain"/>
    <property type="match status" value="1"/>
</dbReference>
<feature type="compositionally biased region" description="Polar residues" evidence="1">
    <location>
        <begin position="101"/>
        <end position="133"/>
    </location>
</feature>
<dbReference type="SUPFAM" id="SSF55658">
    <property type="entry name" value="L9 N-domain-like"/>
    <property type="match status" value="1"/>
</dbReference>
<name>A0A067T0M8_GALM3</name>
<dbReference type="EMBL" id="KL142380">
    <property type="protein sequence ID" value="KDR75872.1"/>
    <property type="molecule type" value="Genomic_DNA"/>
</dbReference>
<dbReference type="InterPro" id="IPR037056">
    <property type="entry name" value="RNase_H1_N_sf"/>
</dbReference>
<accession>A0A067T0M8</accession>
<reference evidence="4" key="1">
    <citation type="journal article" date="2014" name="Proc. Natl. Acad. Sci. U.S.A.">
        <title>Extensive sampling of basidiomycete genomes demonstrates inadequacy of the white-rot/brown-rot paradigm for wood decay fungi.</title>
        <authorList>
            <person name="Riley R."/>
            <person name="Salamov A.A."/>
            <person name="Brown D.W."/>
            <person name="Nagy L.G."/>
            <person name="Floudas D."/>
            <person name="Held B.W."/>
            <person name="Levasseur A."/>
            <person name="Lombard V."/>
            <person name="Morin E."/>
            <person name="Otillar R."/>
            <person name="Lindquist E.A."/>
            <person name="Sun H."/>
            <person name="LaButti K.M."/>
            <person name="Schmutz J."/>
            <person name="Jabbour D."/>
            <person name="Luo H."/>
            <person name="Baker S.E."/>
            <person name="Pisabarro A.G."/>
            <person name="Walton J.D."/>
            <person name="Blanchette R.A."/>
            <person name="Henrissat B."/>
            <person name="Martin F."/>
            <person name="Cullen D."/>
            <person name="Hibbett D.S."/>
            <person name="Grigoriev I.V."/>
        </authorList>
    </citation>
    <scope>NUCLEOTIDE SEQUENCE [LARGE SCALE GENOMIC DNA]</scope>
    <source>
        <strain evidence="4">CBS 339.88</strain>
    </source>
</reference>
<dbReference type="OrthoDB" id="3270804at2759"/>
<dbReference type="Proteomes" id="UP000027222">
    <property type="component" value="Unassembled WGS sequence"/>
</dbReference>
<feature type="compositionally biased region" description="Low complexity" evidence="1">
    <location>
        <begin position="134"/>
        <end position="144"/>
    </location>
</feature>
<dbReference type="InterPro" id="IPR009027">
    <property type="entry name" value="Ribosomal_bL9/RNase_H1_N"/>
</dbReference>
<sequence>MAKKKWYVVTVGKDVGVFETWLEAGPLVKGIPDALHQSFPTEEQARRVFAQEMLKGNTRVVGANERVSPRQPVVRNSIFPNGGTASPGMSSIVLNGHHLPQNLNSPNHSGRLTTANSNYPSSTAPSPIRVNSQRPISRTSSEPSSRSRRYEIIDALFKDEPDGVGVEARASINHAQASTPTTNVTGLYSPSTETQLDMSREVIVKTPTWLTSYPQRKARQLESQPLSPLDSIDMPLNAFISDYVSERPAVAKRASMDTVSHPGLSPIPMCLTKSTKEEFVGESSISASPHQNAEIVYKHDVDPRSPIMNKTQVPELAFVRWVLPYSS</sequence>
<proteinExistence type="predicted"/>
<evidence type="ECO:0000313" key="4">
    <source>
        <dbReference type="Proteomes" id="UP000027222"/>
    </source>
</evidence>
<dbReference type="Pfam" id="PF01693">
    <property type="entry name" value="Cauli_VI"/>
    <property type="match status" value="1"/>
</dbReference>
<evidence type="ECO:0000313" key="3">
    <source>
        <dbReference type="EMBL" id="KDR75872.1"/>
    </source>
</evidence>
<feature type="domain" description="Ribonuclease H1 N-terminal" evidence="2">
    <location>
        <begin position="5"/>
        <end position="46"/>
    </location>
</feature>
<keyword evidence="4" id="KW-1185">Reference proteome</keyword>
<protein>
    <recommendedName>
        <fullName evidence="2">Ribonuclease H1 N-terminal domain-containing protein</fullName>
    </recommendedName>
</protein>
<evidence type="ECO:0000259" key="2">
    <source>
        <dbReference type="Pfam" id="PF01693"/>
    </source>
</evidence>
<dbReference type="HOGENOM" id="CLU_850053_0_0_1"/>
<dbReference type="InterPro" id="IPR011320">
    <property type="entry name" value="RNase_H1_N"/>
</dbReference>
<evidence type="ECO:0000256" key="1">
    <source>
        <dbReference type="SAM" id="MobiDB-lite"/>
    </source>
</evidence>
<dbReference type="AlphaFoldDB" id="A0A067T0M8"/>
<feature type="region of interest" description="Disordered" evidence="1">
    <location>
        <begin position="94"/>
        <end position="147"/>
    </location>
</feature>
<organism evidence="3 4">
    <name type="scientific">Galerina marginata (strain CBS 339.88)</name>
    <dbReference type="NCBI Taxonomy" id="685588"/>
    <lineage>
        <taxon>Eukaryota</taxon>
        <taxon>Fungi</taxon>
        <taxon>Dikarya</taxon>
        <taxon>Basidiomycota</taxon>
        <taxon>Agaricomycotina</taxon>
        <taxon>Agaricomycetes</taxon>
        <taxon>Agaricomycetidae</taxon>
        <taxon>Agaricales</taxon>
        <taxon>Agaricineae</taxon>
        <taxon>Strophariaceae</taxon>
        <taxon>Galerina</taxon>
    </lineage>
</organism>
<dbReference type="STRING" id="685588.A0A067T0M8"/>